<dbReference type="EMBL" id="JBHSQS010000001">
    <property type="protein sequence ID" value="MFC5922111.1"/>
    <property type="molecule type" value="Genomic_DNA"/>
</dbReference>
<sequence>MTEAFDGTAPNLVHSRDLAVLVGILAELEGELMASEVPRHLADRLRERFVRLGLLGPEASERDLRQAVNDLNHRLRYGLGEYPELPPQLPVPD</sequence>
<name>A0ABW1H0F8_9ACTN</name>
<organism evidence="1 2">
    <name type="scientific">Micromonospora vulcania</name>
    <dbReference type="NCBI Taxonomy" id="1441873"/>
    <lineage>
        <taxon>Bacteria</taxon>
        <taxon>Bacillati</taxon>
        <taxon>Actinomycetota</taxon>
        <taxon>Actinomycetes</taxon>
        <taxon>Micromonosporales</taxon>
        <taxon>Micromonosporaceae</taxon>
        <taxon>Micromonospora</taxon>
    </lineage>
</organism>
<comment type="caution">
    <text evidence="1">The sequence shown here is derived from an EMBL/GenBank/DDBJ whole genome shotgun (WGS) entry which is preliminary data.</text>
</comment>
<gene>
    <name evidence="1" type="ORF">ACFQGL_01990</name>
</gene>
<reference evidence="2" key="1">
    <citation type="journal article" date="2019" name="Int. J. Syst. Evol. Microbiol.">
        <title>The Global Catalogue of Microorganisms (GCM) 10K type strain sequencing project: providing services to taxonomists for standard genome sequencing and annotation.</title>
        <authorList>
            <consortium name="The Broad Institute Genomics Platform"/>
            <consortium name="The Broad Institute Genome Sequencing Center for Infectious Disease"/>
            <person name="Wu L."/>
            <person name="Ma J."/>
        </authorList>
    </citation>
    <scope>NUCLEOTIDE SEQUENCE [LARGE SCALE GENOMIC DNA]</scope>
    <source>
        <strain evidence="2">CGMCC 4.7144</strain>
    </source>
</reference>
<evidence type="ECO:0000313" key="2">
    <source>
        <dbReference type="Proteomes" id="UP001596226"/>
    </source>
</evidence>
<keyword evidence="2" id="KW-1185">Reference proteome</keyword>
<protein>
    <submittedName>
        <fullName evidence="1">Uncharacterized protein</fullName>
    </submittedName>
</protein>
<dbReference type="Proteomes" id="UP001596226">
    <property type="component" value="Unassembled WGS sequence"/>
</dbReference>
<proteinExistence type="predicted"/>
<evidence type="ECO:0000313" key="1">
    <source>
        <dbReference type="EMBL" id="MFC5922111.1"/>
    </source>
</evidence>
<dbReference type="RefSeq" id="WP_377504337.1">
    <property type="nucleotide sequence ID" value="NZ_JBHSQS010000001.1"/>
</dbReference>
<accession>A0ABW1H0F8</accession>